<dbReference type="InterPro" id="IPR001957">
    <property type="entry name" value="Chromosome_initiator_DnaA"/>
</dbReference>
<dbReference type="InterPro" id="IPR038454">
    <property type="entry name" value="DnaA_N_sf"/>
</dbReference>
<dbReference type="PRINTS" id="PR00051">
    <property type="entry name" value="DNAA"/>
</dbReference>
<gene>
    <name evidence="10" type="ORF">METZ01_LOCUS83787</name>
</gene>
<dbReference type="HAMAP" id="MF_00377">
    <property type="entry name" value="DnaA_bact"/>
    <property type="match status" value="1"/>
</dbReference>
<dbReference type="NCBIfam" id="TIGR00362">
    <property type="entry name" value="DnaA"/>
    <property type="match status" value="1"/>
</dbReference>
<dbReference type="GO" id="GO:0006270">
    <property type="term" value="P:DNA replication initiation"/>
    <property type="evidence" value="ECO:0007669"/>
    <property type="project" value="InterPro"/>
</dbReference>
<keyword evidence="5" id="KW-0067">ATP-binding</keyword>
<dbReference type="CDD" id="cd00009">
    <property type="entry name" value="AAA"/>
    <property type="match status" value="1"/>
</dbReference>
<dbReference type="FunFam" id="3.40.50.300:FF:000668">
    <property type="entry name" value="Chromosomal replication initiator protein DnaA"/>
    <property type="match status" value="1"/>
</dbReference>
<evidence type="ECO:0000256" key="4">
    <source>
        <dbReference type="ARBA" id="ARBA00022741"/>
    </source>
</evidence>
<keyword evidence="3" id="KW-0235">DNA replication</keyword>
<evidence type="ECO:0000256" key="7">
    <source>
        <dbReference type="ARBA" id="ARBA00023125"/>
    </source>
</evidence>
<evidence type="ECO:0000256" key="1">
    <source>
        <dbReference type="ARBA" id="ARBA00006583"/>
    </source>
</evidence>
<dbReference type="GO" id="GO:0003688">
    <property type="term" value="F:DNA replication origin binding"/>
    <property type="evidence" value="ECO:0007669"/>
    <property type="project" value="InterPro"/>
</dbReference>
<dbReference type="Pfam" id="PF11638">
    <property type="entry name" value="DnaA_N"/>
    <property type="match status" value="1"/>
</dbReference>
<dbReference type="GO" id="GO:0005886">
    <property type="term" value="C:plasma membrane"/>
    <property type="evidence" value="ECO:0007669"/>
    <property type="project" value="TreeGrafter"/>
</dbReference>
<dbReference type="Gene3D" id="1.10.1750.10">
    <property type="match status" value="1"/>
</dbReference>
<dbReference type="InterPro" id="IPR013159">
    <property type="entry name" value="DnaA_C"/>
</dbReference>
<organism evidence="10">
    <name type="scientific">marine metagenome</name>
    <dbReference type="NCBI Taxonomy" id="408172"/>
    <lineage>
        <taxon>unclassified sequences</taxon>
        <taxon>metagenomes</taxon>
        <taxon>ecological metagenomes</taxon>
    </lineage>
</organism>
<dbReference type="SMART" id="SM00382">
    <property type="entry name" value="AAA"/>
    <property type="match status" value="1"/>
</dbReference>
<keyword evidence="6" id="KW-0446">Lipid-binding</keyword>
<evidence type="ECO:0000259" key="8">
    <source>
        <dbReference type="SMART" id="SM00382"/>
    </source>
</evidence>
<evidence type="ECO:0000259" key="9">
    <source>
        <dbReference type="SMART" id="SM00760"/>
    </source>
</evidence>
<dbReference type="EMBL" id="UINC01007011">
    <property type="protein sequence ID" value="SVA30933.1"/>
    <property type="molecule type" value="Genomic_DNA"/>
</dbReference>
<dbReference type="PANTHER" id="PTHR30050:SF2">
    <property type="entry name" value="CHROMOSOMAL REPLICATION INITIATOR PROTEIN DNAA"/>
    <property type="match status" value="1"/>
</dbReference>
<dbReference type="InterPro" id="IPR013317">
    <property type="entry name" value="DnaA_dom"/>
</dbReference>
<dbReference type="Pfam" id="PF00308">
    <property type="entry name" value="Bac_DnaA"/>
    <property type="match status" value="1"/>
</dbReference>
<keyword evidence="7" id="KW-0238">DNA-binding</keyword>
<dbReference type="PANTHER" id="PTHR30050">
    <property type="entry name" value="CHROMOSOMAL REPLICATION INITIATOR PROTEIN DNAA"/>
    <property type="match status" value="1"/>
</dbReference>
<dbReference type="InterPro" id="IPR020591">
    <property type="entry name" value="Chromosome_initiator_DnaA-like"/>
</dbReference>
<proteinExistence type="inferred from homology"/>
<dbReference type="GO" id="GO:0006275">
    <property type="term" value="P:regulation of DNA replication"/>
    <property type="evidence" value="ECO:0007669"/>
    <property type="project" value="InterPro"/>
</dbReference>
<name>A0A381UVG3_9ZZZZ</name>
<dbReference type="InterPro" id="IPR003593">
    <property type="entry name" value="AAA+_ATPase"/>
</dbReference>
<keyword evidence="4" id="KW-0547">Nucleotide-binding</keyword>
<evidence type="ECO:0000313" key="10">
    <source>
        <dbReference type="EMBL" id="SVA30933.1"/>
    </source>
</evidence>
<dbReference type="Gene3D" id="1.10.8.60">
    <property type="match status" value="1"/>
</dbReference>
<protein>
    <recommendedName>
        <fullName evidence="11">Chromosomal replication initiator protein DnaA</fullName>
    </recommendedName>
</protein>
<dbReference type="InterPro" id="IPR018312">
    <property type="entry name" value="Chromosome_initiator_DnaA_CS"/>
</dbReference>
<evidence type="ECO:0000256" key="3">
    <source>
        <dbReference type="ARBA" id="ARBA00022705"/>
    </source>
</evidence>
<dbReference type="PROSITE" id="PS01008">
    <property type="entry name" value="DNAA"/>
    <property type="match status" value="1"/>
</dbReference>
<reference evidence="10" key="1">
    <citation type="submission" date="2018-05" db="EMBL/GenBank/DDBJ databases">
        <authorList>
            <person name="Lanie J.A."/>
            <person name="Ng W.-L."/>
            <person name="Kazmierczak K.M."/>
            <person name="Andrzejewski T.M."/>
            <person name="Davidsen T.M."/>
            <person name="Wayne K.J."/>
            <person name="Tettelin H."/>
            <person name="Glass J.I."/>
            <person name="Rusch D."/>
            <person name="Podicherti R."/>
            <person name="Tsui H.-C.T."/>
            <person name="Winkler M.E."/>
        </authorList>
    </citation>
    <scope>NUCLEOTIDE SEQUENCE</scope>
</reference>
<feature type="domain" description="AAA+ ATPase" evidence="8">
    <location>
        <begin position="159"/>
        <end position="293"/>
    </location>
</feature>
<dbReference type="Pfam" id="PF08299">
    <property type="entry name" value="Bac_DnaA_C"/>
    <property type="match status" value="1"/>
</dbReference>
<keyword evidence="2" id="KW-0963">Cytoplasm</keyword>
<dbReference type="InterPro" id="IPR024633">
    <property type="entry name" value="DnaA_N_dom"/>
</dbReference>
<dbReference type="CDD" id="cd06571">
    <property type="entry name" value="Bac_DnaA_C"/>
    <property type="match status" value="1"/>
</dbReference>
<accession>A0A381UVG3</accession>
<dbReference type="Gene3D" id="3.40.50.300">
    <property type="entry name" value="P-loop containing nucleotide triphosphate hydrolases"/>
    <property type="match status" value="1"/>
</dbReference>
<dbReference type="InterPro" id="IPR010921">
    <property type="entry name" value="Trp_repressor/repl_initiator"/>
</dbReference>
<dbReference type="InterPro" id="IPR027417">
    <property type="entry name" value="P-loop_NTPase"/>
</dbReference>
<evidence type="ECO:0000256" key="6">
    <source>
        <dbReference type="ARBA" id="ARBA00023121"/>
    </source>
</evidence>
<dbReference type="Gene3D" id="3.30.300.180">
    <property type="match status" value="1"/>
</dbReference>
<evidence type="ECO:0000256" key="2">
    <source>
        <dbReference type="ARBA" id="ARBA00022490"/>
    </source>
</evidence>
<feature type="domain" description="Chromosomal replication initiator DnaA C-terminal" evidence="9">
    <location>
        <begin position="371"/>
        <end position="440"/>
    </location>
</feature>
<dbReference type="SUPFAM" id="SSF52540">
    <property type="entry name" value="P-loop containing nucleoside triphosphate hydrolases"/>
    <property type="match status" value="1"/>
</dbReference>
<evidence type="ECO:0000256" key="5">
    <source>
        <dbReference type="ARBA" id="ARBA00022840"/>
    </source>
</evidence>
<evidence type="ECO:0008006" key="11">
    <source>
        <dbReference type="Google" id="ProtNLM"/>
    </source>
</evidence>
<dbReference type="SMART" id="SM00760">
    <property type="entry name" value="Bac_DnaA_C"/>
    <property type="match status" value="1"/>
</dbReference>
<dbReference type="GO" id="GO:0005524">
    <property type="term" value="F:ATP binding"/>
    <property type="evidence" value="ECO:0007669"/>
    <property type="project" value="UniProtKB-KW"/>
</dbReference>
<dbReference type="SUPFAM" id="SSF48295">
    <property type="entry name" value="TrpR-like"/>
    <property type="match status" value="1"/>
</dbReference>
<comment type="similarity">
    <text evidence="1">Belongs to the DnaA family.</text>
</comment>
<dbReference type="GO" id="GO:0008289">
    <property type="term" value="F:lipid binding"/>
    <property type="evidence" value="ECO:0007669"/>
    <property type="project" value="UniProtKB-KW"/>
</dbReference>
<sequence>MVTNMNNIAEQSSGQFSLTKDELWEKCLLYIKDRIQEQAFQTWFDGVVATNLNEEGITLQVPNQFHYEWLEAKYRHLIDNALKENANHPLIVNYSVVISDKSIDEIPTLTAKEKPVPQGYQRKSQLNSRYIFENFIEGKSNQFAKAAALSVADTPGQTPYNPLLIYSSPGLGKTHLLQAIGNKLIRQNGNMRVVYLTSEKFMLDFISSIQKNRSTDFISTYRNVDMLLLDDVQFFQSKEQTQEQFFHLFNDLFQKGKQIVLTTDRHPSELKGLKDRLISRFQSGLVVDIQPPDLETRIAILMKKAEDDGLEIPYDVTEFIAEAIAGDIRAMEGALVKLLALSSLRREDITMNLAQRVLKNLLGENSFTDLSIDQIVKYVCREMKISERQILGKSRTMEVALARQLAMFLSKELTSASLANIGIHIGGRDHSTVIHACKNIDKKAIADSDFQRKIDSMKNEISGQKMSKTVKGNA</sequence>
<dbReference type="AlphaFoldDB" id="A0A381UVG3"/>